<evidence type="ECO:0000313" key="1">
    <source>
        <dbReference type="EMBL" id="MBO7743896.1"/>
    </source>
</evidence>
<protein>
    <submittedName>
        <fullName evidence="1">Uncharacterized protein</fullName>
    </submittedName>
</protein>
<dbReference type="SUPFAM" id="SSF69304">
    <property type="entry name" value="Tricorn protease N-terminal domain"/>
    <property type="match status" value="1"/>
</dbReference>
<gene>
    <name evidence="1" type="ORF">I8J29_06795</name>
</gene>
<sequence length="412" mass="44661">MRRYWFSIALPVFVAASIGTYYVGAAARDLPEFRIQTVSGDPKEASQLVLKADTRIDDGMYHRVEIGTNGSHYNERRSFLAQLNNDFTDNSPDLVRLKKDHRGFMRGKISTNGFYADDKALLYADAKAAERNPASNLSAYSIAIAAQDLTTGKKTRFDAIMPGKQKYSYLYVYDVQMLDGQAKLLVTLSKDTGLGRAGGMETEIHLLTVDLDKEGIASDETIAKDADKGAGKQEKYAIHDTSAGVASPSPYALLSERTVQAGKDKDGTYTEKTLGSQVLVLDYKTGKLTPIPAEGGEEANTARMLAGGKLVTLKTAGGKLTLRSDDLASGARGETFDVPLALTGGAASSMQRFIYGDRLYVLNRVNADGEILIVNLADGKASYTGKLTVDGSPERQRELLEPMTLYSFGLKS</sequence>
<dbReference type="EMBL" id="JAGGDJ010000003">
    <property type="protein sequence ID" value="MBO7743896.1"/>
    <property type="molecule type" value="Genomic_DNA"/>
</dbReference>
<dbReference type="Proteomes" id="UP000670947">
    <property type="component" value="Unassembled WGS sequence"/>
</dbReference>
<name>A0ABS3W6F6_9BACL</name>
<dbReference type="RefSeq" id="WP_208846910.1">
    <property type="nucleotide sequence ID" value="NZ_JAGGDJ010000003.1"/>
</dbReference>
<evidence type="ECO:0000313" key="2">
    <source>
        <dbReference type="Proteomes" id="UP000670947"/>
    </source>
</evidence>
<proteinExistence type="predicted"/>
<comment type="caution">
    <text evidence="1">The sequence shown here is derived from an EMBL/GenBank/DDBJ whole genome shotgun (WGS) entry which is preliminary data.</text>
</comment>
<accession>A0ABS3W6F6</accession>
<keyword evidence="2" id="KW-1185">Reference proteome</keyword>
<reference evidence="1 2" key="1">
    <citation type="submission" date="2021-03" db="EMBL/GenBank/DDBJ databases">
        <title>Paenibacillus artemisicola MWE-103 whole genome sequence.</title>
        <authorList>
            <person name="Ham Y.J."/>
        </authorList>
    </citation>
    <scope>NUCLEOTIDE SEQUENCE [LARGE SCALE GENOMIC DNA]</scope>
    <source>
        <strain evidence="1 2">MWE-103</strain>
    </source>
</reference>
<organism evidence="1 2">
    <name type="scientific">Paenibacillus artemisiicola</name>
    <dbReference type="NCBI Taxonomy" id="1172618"/>
    <lineage>
        <taxon>Bacteria</taxon>
        <taxon>Bacillati</taxon>
        <taxon>Bacillota</taxon>
        <taxon>Bacilli</taxon>
        <taxon>Bacillales</taxon>
        <taxon>Paenibacillaceae</taxon>
        <taxon>Paenibacillus</taxon>
    </lineage>
</organism>